<dbReference type="RefSeq" id="WP_004023627.1">
    <property type="nucleotide sequence ID" value="NZ_BAFD01000129.1"/>
</dbReference>
<sequence length="188" mass="21006">MGRVDTDLKSRQPMRKARPDISRNGLRSVGLLIEYSKHEIAGRKVEATVELALACAREARESGKPDRLSKPAPVKVRRLEPHDVALVCQLYEDGKTVYEVAAEVGISRQRVSSVLKRAGVQMRRRSPTAKQIVEMRRLYEQGLSLAQVGERTGFDHGTVWRYLKEAGVTLRNSSGRPAQAETKAELSQ</sequence>
<keyword evidence="5" id="KW-1185">Reference proteome</keyword>
<feature type="region of interest" description="Disordered" evidence="1">
    <location>
        <begin position="1"/>
        <end position="21"/>
    </location>
</feature>
<dbReference type="Gene3D" id="1.10.10.60">
    <property type="entry name" value="Homeodomain-like"/>
    <property type="match status" value="2"/>
</dbReference>
<gene>
    <name evidence="4" type="ORF">GOTRE_181_00120</name>
</gene>
<evidence type="ECO:0000313" key="5">
    <source>
        <dbReference type="Proteomes" id="UP000004881"/>
    </source>
</evidence>
<evidence type="ECO:0000259" key="2">
    <source>
        <dbReference type="Pfam" id="PF04545"/>
    </source>
</evidence>
<dbReference type="SUPFAM" id="SSF88659">
    <property type="entry name" value="Sigma3 and sigma4 domains of RNA polymerase sigma factors"/>
    <property type="match status" value="1"/>
</dbReference>
<evidence type="ECO:0000256" key="1">
    <source>
        <dbReference type="SAM" id="MobiDB-lite"/>
    </source>
</evidence>
<dbReference type="InterPro" id="IPR013324">
    <property type="entry name" value="RNA_pol_sigma_r3/r4-like"/>
</dbReference>
<dbReference type="InterPro" id="IPR009057">
    <property type="entry name" value="Homeodomain-like_sf"/>
</dbReference>
<reference evidence="4 5" key="1">
    <citation type="submission" date="2012-02" db="EMBL/GenBank/DDBJ databases">
        <title>Whole genome shotgun sequence of Gordonia terrae NBRC 100016.</title>
        <authorList>
            <person name="Takarada H."/>
            <person name="Hosoyama A."/>
            <person name="Tsuchikane K."/>
            <person name="Katsumata H."/>
            <person name="Yamazaki S."/>
            <person name="Fujita N."/>
        </authorList>
    </citation>
    <scope>NUCLEOTIDE SEQUENCE [LARGE SCALE GENOMIC DNA]</scope>
    <source>
        <strain evidence="4 5">NBRC 100016</strain>
    </source>
</reference>
<dbReference type="SUPFAM" id="SSF46689">
    <property type="entry name" value="Homeodomain-like"/>
    <property type="match status" value="1"/>
</dbReference>
<dbReference type="Pfam" id="PF04545">
    <property type="entry name" value="Sigma70_r4"/>
    <property type="match status" value="1"/>
</dbReference>
<proteinExistence type="predicted"/>
<dbReference type="GeneID" id="43396316"/>
<comment type="caution">
    <text evidence="4">The sequence shown here is derived from an EMBL/GenBank/DDBJ whole genome shotgun (WGS) entry which is preliminary data.</text>
</comment>
<accession>A0ABQ0HLG4</accession>
<protein>
    <submittedName>
        <fullName evidence="4">Uncharacterized protein</fullName>
    </submittedName>
</protein>
<evidence type="ECO:0000259" key="3">
    <source>
        <dbReference type="Pfam" id="PF19575"/>
    </source>
</evidence>
<dbReference type="Pfam" id="PF19575">
    <property type="entry name" value="HTH_58"/>
    <property type="match status" value="1"/>
</dbReference>
<feature type="domain" description="Helix-turn-helix" evidence="3">
    <location>
        <begin position="134"/>
        <end position="175"/>
    </location>
</feature>
<evidence type="ECO:0000313" key="4">
    <source>
        <dbReference type="EMBL" id="GAB46732.1"/>
    </source>
</evidence>
<dbReference type="InterPro" id="IPR045745">
    <property type="entry name" value="HTH_58_Actinobacteria-type"/>
</dbReference>
<feature type="compositionally biased region" description="Basic and acidic residues" evidence="1">
    <location>
        <begin position="1"/>
        <end position="10"/>
    </location>
</feature>
<name>A0ABQ0HLG4_9ACTN</name>
<dbReference type="Proteomes" id="UP000004881">
    <property type="component" value="Unassembled WGS sequence"/>
</dbReference>
<feature type="domain" description="RNA polymerase sigma-70 region 4" evidence="2">
    <location>
        <begin position="79"/>
        <end position="123"/>
    </location>
</feature>
<organism evidence="4 5">
    <name type="scientific">Gordonia terrae NBRC 100016</name>
    <dbReference type="NCBI Taxonomy" id="1089454"/>
    <lineage>
        <taxon>Bacteria</taxon>
        <taxon>Bacillati</taxon>
        <taxon>Actinomycetota</taxon>
        <taxon>Actinomycetes</taxon>
        <taxon>Mycobacteriales</taxon>
        <taxon>Gordoniaceae</taxon>
        <taxon>Gordonia</taxon>
    </lineage>
</organism>
<dbReference type="EMBL" id="BAFD01000129">
    <property type="protein sequence ID" value="GAB46732.1"/>
    <property type="molecule type" value="Genomic_DNA"/>
</dbReference>
<dbReference type="InterPro" id="IPR007630">
    <property type="entry name" value="RNA_pol_sigma70_r4"/>
</dbReference>